<dbReference type="InterPro" id="IPR036866">
    <property type="entry name" value="RibonucZ/Hydroxyglut_hydro"/>
</dbReference>
<dbReference type="InterPro" id="IPR029154">
    <property type="entry name" value="HIBADH-like_NADP-bd"/>
</dbReference>
<dbReference type="Pfam" id="PF03446">
    <property type="entry name" value="NAD_binding_2"/>
    <property type="match status" value="1"/>
</dbReference>
<dbReference type="Proteomes" id="UP000091956">
    <property type="component" value="Unassembled WGS sequence"/>
</dbReference>
<dbReference type="SUPFAM" id="SSF56281">
    <property type="entry name" value="Metallo-hydrolase/oxidoreductase"/>
    <property type="match status" value="1"/>
</dbReference>
<evidence type="ECO:0000256" key="6">
    <source>
        <dbReference type="ARBA" id="ARBA00023027"/>
    </source>
</evidence>
<dbReference type="SUPFAM" id="SSF51735">
    <property type="entry name" value="NAD(P)-binding Rossmann-fold domains"/>
    <property type="match status" value="1"/>
</dbReference>
<dbReference type="InterPro" id="IPR006115">
    <property type="entry name" value="6PGDH_NADP-bd"/>
</dbReference>
<comment type="similarity">
    <text evidence="2">Belongs to the HIBADH-related family. 3-hydroxyisobutyrate dehydrogenase subfamily.</text>
</comment>
<evidence type="ECO:0000259" key="9">
    <source>
        <dbReference type="Pfam" id="PF03446"/>
    </source>
</evidence>
<dbReference type="GO" id="GO:0006574">
    <property type="term" value="P:L-valine catabolic process"/>
    <property type="evidence" value="ECO:0007669"/>
    <property type="project" value="TreeGrafter"/>
</dbReference>
<dbReference type="EC" id="1.1.1.31" evidence="3"/>
<dbReference type="GO" id="GO:0051287">
    <property type="term" value="F:NAD binding"/>
    <property type="evidence" value="ECO:0007669"/>
    <property type="project" value="InterPro"/>
</dbReference>
<dbReference type="GO" id="GO:0008442">
    <property type="term" value="F:3-hydroxyisobutyrate dehydrogenase activity"/>
    <property type="evidence" value="ECO:0007669"/>
    <property type="project" value="UniProtKB-EC"/>
</dbReference>
<dbReference type="InterPro" id="IPR013328">
    <property type="entry name" value="6PGD_dom2"/>
</dbReference>
<dbReference type="PANTHER" id="PTHR22981:SF81">
    <property type="entry name" value="DEHYDROGENASE, PUTATIVE-RELATED"/>
    <property type="match status" value="1"/>
</dbReference>
<feature type="domain" description="3-hydroxyisobutyrate dehydrogenase-like NAD-binding" evidence="10">
    <location>
        <begin position="350"/>
        <end position="471"/>
    </location>
</feature>
<comment type="catalytic activity">
    <reaction evidence="7">
        <text>3-hydroxy-2-methylpropanoate + NAD(+) = 2-methyl-3-oxopropanoate + NADH + H(+)</text>
        <dbReference type="Rhea" id="RHEA:17681"/>
        <dbReference type="ChEBI" id="CHEBI:11805"/>
        <dbReference type="ChEBI" id="CHEBI:15378"/>
        <dbReference type="ChEBI" id="CHEBI:57540"/>
        <dbReference type="ChEBI" id="CHEBI:57700"/>
        <dbReference type="ChEBI" id="CHEBI:57945"/>
        <dbReference type="EC" id="1.1.1.31"/>
    </reaction>
</comment>
<evidence type="ECO:0000259" key="10">
    <source>
        <dbReference type="Pfam" id="PF14833"/>
    </source>
</evidence>
<keyword evidence="4" id="KW-0101">Branched-chain amino acid catabolism</keyword>
<evidence type="ECO:0000256" key="1">
    <source>
        <dbReference type="ARBA" id="ARBA00005109"/>
    </source>
</evidence>
<proteinExistence type="inferred from homology"/>
<evidence type="ECO:0000313" key="12">
    <source>
        <dbReference type="Proteomes" id="UP000091956"/>
    </source>
</evidence>
<evidence type="ECO:0000256" key="7">
    <source>
        <dbReference type="ARBA" id="ARBA00049197"/>
    </source>
</evidence>
<dbReference type="Gene3D" id="1.10.1040.10">
    <property type="entry name" value="N-(1-d-carboxylethyl)-l-norvaline Dehydrogenase, domain 2"/>
    <property type="match status" value="1"/>
</dbReference>
<dbReference type="InterPro" id="IPR008927">
    <property type="entry name" value="6-PGluconate_DH-like_C_sf"/>
</dbReference>
<dbReference type="AlphaFoldDB" id="A0A1B8GKP8"/>
<reference evidence="12" key="2">
    <citation type="journal article" date="2018" name="Nat. Commun.">
        <title>Extreme sensitivity to ultraviolet light in the fungal pathogen causing white-nose syndrome of bats.</title>
        <authorList>
            <person name="Palmer J.M."/>
            <person name="Drees K.P."/>
            <person name="Foster J.T."/>
            <person name="Lindner D.L."/>
        </authorList>
    </citation>
    <scope>NUCLEOTIDE SEQUENCE [LARGE SCALE GENOMIC DNA]</scope>
    <source>
        <strain evidence="12">UAMH 10579</strain>
    </source>
</reference>
<dbReference type="Gene3D" id="3.40.50.720">
    <property type="entry name" value="NAD(P)-binding Rossmann-like Domain"/>
    <property type="match status" value="1"/>
</dbReference>
<dbReference type="Pfam" id="PF00753">
    <property type="entry name" value="Lactamase_B"/>
    <property type="match status" value="1"/>
</dbReference>
<dbReference type="InterPro" id="IPR001279">
    <property type="entry name" value="Metallo-B-lactamas"/>
</dbReference>
<feature type="domain" description="6-phosphogluconate dehydrogenase NADP-binding" evidence="9">
    <location>
        <begin position="234"/>
        <end position="344"/>
    </location>
</feature>
<evidence type="ECO:0000256" key="5">
    <source>
        <dbReference type="ARBA" id="ARBA00023002"/>
    </source>
</evidence>
<evidence type="ECO:0000259" key="8">
    <source>
        <dbReference type="Pfam" id="PF00753"/>
    </source>
</evidence>
<evidence type="ECO:0000313" key="11">
    <source>
        <dbReference type="EMBL" id="OBT96348.1"/>
    </source>
</evidence>
<comment type="pathway">
    <text evidence="1">Amino-acid degradation; L-valine degradation.</text>
</comment>
<dbReference type="Pfam" id="PF14833">
    <property type="entry name" value="NAD_binding_11"/>
    <property type="match status" value="1"/>
</dbReference>
<dbReference type="GO" id="GO:0050661">
    <property type="term" value="F:NADP binding"/>
    <property type="evidence" value="ECO:0007669"/>
    <property type="project" value="InterPro"/>
</dbReference>
<dbReference type="RefSeq" id="XP_018130081.1">
    <property type="nucleotide sequence ID" value="XM_018275295.1"/>
</dbReference>
<sequence>MNYSTLAIVTTTRIMDPNRNFSLPPPRPDQTFVTVSAIDGGSITLPDRCFVTPSNPDERRTVPSLAFLIEHPRAHLFGHNGLADKPFRFMFDLGLRSELRRYIPAQQAHLVHREPYLLGPGVVGNLKKRSLTPADINAVVLSHVHYDHHGDPEDFDQSTFIVGPGSLEILQNGLPGTTATHQCFDPNLLPKNRTVELPPVSSNGTRTKMPNGTSVEWSWDSIGPFPAALDLFGDSSDIILTMVPEGSHVKAVYLTPRTGVLAADVSSKLLIDCSTIDTATSLLVRESVTAKFPSALFYDSPVSGGSLGAAKATLTFMVGCAEDNVHYKLLRDLLGMMGTSIFPCGGPSLGLTAKLSNNYCSGLIAIATSEAMNIGMKSGMDPRVLASIFRTSTAQSCISDKWNPVPGICPEAPASHGYAGGFKVQLMEKDFGLAVKAAEAVGAKLALGDAGLQTYAGASKDSRCRDLDSRVIFRYLGGNEAWAQDLEGKQ</sequence>
<keyword evidence="12" id="KW-1185">Reference proteome</keyword>
<keyword evidence="6" id="KW-0520">NAD</keyword>
<evidence type="ECO:0000256" key="3">
    <source>
        <dbReference type="ARBA" id="ARBA00012991"/>
    </source>
</evidence>
<dbReference type="InterPro" id="IPR036291">
    <property type="entry name" value="NAD(P)-bd_dom_sf"/>
</dbReference>
<keyword evidence="5" id="KW-0560">Oxidoreductase</keyword>
<dbReference type="OrthoDB" id="21615at2759"/>
<dbReference type="GeneID" id="28839223"/>
<dbReference type="Gene3D" id="3.60.15.10">
    <property type="entry name" value="Ribonuclease Z/Hydroxyacylglutathione hydrolase-like"/>
    <property type="match status" value="1"/>
</dbReference>
<dbReference type="FunFam" id="1.10.1040.10:FF:000006">
    <property type="entry name" value="3-hydroxyisobutyrate dehydrogenase"/>
    <property type="match status" value="1"/>
</dbReference>
<dbReference type="SUPFAM" id="SSF48179">
    <property type="entry name" value="6-phosphogluconate dehydrogenase C-terminal domain-like"/>
    <property type="match status" value="1"/>
</dbReference>
<dbReference type="PANTHER" id="PTHR22981">
    <property type="entry name" value="3-HYDROXYISOBUTYRATE DEHYDROGENASE-RELATED"/>
    <property type="match status" value="1"/>
</dbReference>
<dbReference type="EMBL" id="KV460229">
    <property type="protein sequence ID" value="OBT96348.1"/>
    <property type="molecule type" value="Genomic_DNA"/>
</dbReference>
<evidence type="ECO:0000256" key="2">
    <source>
        <dbReference type="ARBA" id="ARBA00006013"/>
    </source>
</evidence>
<feature type="domain" description="Metallo-beta-lactamase" evidence="8">
    <location>
        <begin position="112"/>
        <end position="170"/>
    </location>
</feature>
<protein>
    <recommendedName>
        <fullName evidence="3">3-hydroxyisobutyrate dehydrogenase</fullName>
        <ecNumber evidence="3">1.1.1.31</ecNumber>
    </recommendedName>
</protein>
<gene>
    <name evidence="11" type="ORF">VE01_05837</name>
</gene>
<accession>A0A1B8GKP8</accession>
<dbReference type="STRING" id="342668.A0A1B8GKP8"/>
<name>A0A1B8GKP8_9PEZI</name>
<dbReference type="GO" id="GO:0005739">
    <property type="term" value="C:mitochondrion"/>
    <property type="evidence" value="ECO:0007669"/>
    <property type="project" value="TreeGrafter"/>
</dbReference>
<organism evidence="11 12">
    <name type="scientific">Pseudogymnoascus verrucosus</name>
    <dbReference type="NCBI Taxonomy" id="342668"/>
    <lineage>
        <taxon>Eukaryota</taxon>
        <taxon>Fungi</taxon>
        <taxon>Dikarya</taxon>
        <taxon>Ascomycota</taxon>
        <taxon>Pezizomycotina</taxon>
        <taxon>Leotiomycetes</taxon>
        <taxon>Thelebolales</taxon>
        <taxon>Thelebolaceae</taxon>
        <taxon>Pseudogymnoascus</taxon>
    </lineage>
</organism>
<evidence type="ECO:0000256" key="4">
    <source>
        <dbReference type="ARBA" id="ARBA00022456"/>
    </source>
</evidence>
<reference evidence="11 12" key="1">
    <citation type="submission" date="2016-03" db="EMBL/GenBank/DDBJ databases">
        <title>Comparative genomics of Pseudogymnoascus destructans, the fungus causing white-nose syndrome of bats.</title>
        <authorList>
            <person name="Palmer J.M."/>
            <person name="Drees K.P."/>
            <person name="Foster J.T."/>
            <person name="Lindner D.L."/>
        </authorList>
    </citation>
    <scope>NUCLEOTIDE SEQUENCE [LARGE SCALE GENOMIC DNA]</scope>
    <source>
        <strain evidence="11 12">UAMH 10579</strain>
    </source>
</reference>